<dbReference type="SMART" id="SM00859">
    <property type="entry name" value="Semialdhyde_dh"/>
    <property type="match status" value="1"/>
</dbReference>
<organism evidence="10 11">
    <name type="scientific">Zongyangia hominis</name>
    <dbReference type="NCBI Taxonomy" id="2763677"/>
    <lineage>
        <taxon>Bacteria</taxon>
        <taxon>Bacillati</taxon>
        <taxon>Bacillota</taxon>
        <taxon>Clostridia</taxon>
        <taxon>Eubacteriales</taxon>
        <taxon>Oscillospiraceae</taxon>
        <taxon>Zongyangia</taxon>
    </lineage>
</organism>
<dbReference type="HAMAP" id="MF_00150">
    <property type="entry name" value="ArgC_type1"/>
    <property type="match status" value="1"/>
</dbReference>
<dbReference type="Gene3D" id="3.40.50.720">
    <property type="entry name" value="NAD(P)-binding Rossmann-like Domain"/>
    <property type="match status" value="1"/>
</dbReference>
<dbReference type="Gene3D" id="3.30.360.10">
    <property type="entry name" value="Dihydrodipicolinate Reductase, domain 2"/>
    <property type="match status" value="1"/>
</dbReference>
<keyword evidence="11" id="KW-1185">Reference proteome</keyword>
<dbReference type="SUPFAM" id="SSF51735">
    <property type="entry name" value="NAD(P)-binding Rossmann-fold domains"/>
    <property type="match status" value="1"/>
</dbReference>
<dbReference type="Pfam" id="PF22698">
    <property type="entry name" value="Semialdhyde_dhC_1"/>
    <property type="match status" value="1"/>
</dbReference>
<dbReference type="EMBL" id="JACRTC010000004">
    <property type="protein sequence ID" value="MBC8570548.1"/>
    <property type="molecule type" value="Genomic_DNA"/>
</dbReference>
<dbReference type="PROSITE" id="PS01224">
    <property type="entry name" value="ARGC"/>
    <property type="match status" value="1"/>
</dbReference>
<evidence type="ECO:0000256" key="2">
    <source>
        <dbReference type="ARBA" id="ARBA00022571"/>
    </source>
</evidence>
<protein>
    <recommendedName>
        <fullName evidence="7">N-acetyl-gamma-glutamyl-phosphate reductase</fullName>
        <shortName evidence="7">AGPR</shortName>
        <ecNumber evidence="7">1.2.1.38</ecNumber>
    </recommendedName>
    <alternativeName>
        <fullName evidence="7">N-acetyl-glutamate semialdehyde dehydrogenase</fullName>
        <shortName evidence="7">NAGSA dehydrogenase</shortName>
    </alternativeName>
</protein>
<evidence type="ECO:0000313" key="10">
    <source>
        <dbReference type="EMBL" id="MBC8570548.1"/>
    </source>
</evidence>
<dbReference type="GO" id="GO:0070401">
    <property type="term" value="F:NADP+ binding"/>
    <property type="evidence" value="ECO:0007669"/>
    <property type="project" value="InterPro"/>
</dbReference>
<evidence type="ECO:0000259" key="9">
    <source>
        <dbReference type="SMART" id="SM00859"/>
    </source>
</evidence>
<comment type="pathway">
    <text evidence="1 7">Amino-acid biosynthesis; L-arginine biosynthesis; N(2)-acetyl-L-ornithine from L-glutamate: step 3/4.</text>
</comment>
<dbReference type="RefSeq" id="WP_262397648.1">
    <property type="nucleotide sequence ID" value="NZ_JACRTC010000004.1"/>
</dbReference>
<evidence type="ECO:0000256" key="5">
    <source>
        <dbReference type="ARBA" id="ARBA00023002"/>
    </source>
</evidence>
<comment type="catalytic activity">
    <reaction evidence="6 7">
        <text>N-acetyl-L-glutamate 5-semialdehyde + phosphate + NADP(+) = N-acetyl-L-glutamyl 5-phosphate + NADPH + H(+)</text>
        <dbReference type="Rhea" id="RHEA:21588"/>
        <dbReference type="ChEBI" id="CHEBI:15378"/>
        <dbReference type="ChEBI" id="CHEBI:29123"/>
        <dbReference type="ChEBI" id="CHEBI:43474"/>
        <dbReference type="ChEBI" id="CHEBI:57783"/>
        <dbReference type="ChEBI" id="CHEBI:57936"/>
        <dbReference type="ChEBI" id="CHEBI:58349"/>
        <dbReference type="EC" id="1.2.1.38"/>
    </reaction>
</comment>
<dbReference type="GO" id="GO:0051287">
    <property type="term" value="F:NAD binding"/>
    <property type="evidence" value="ECO:0007669"/>
    <property type="project" value="InterPro"/>
</dbReference>
<keyword evidence="5 7" id="KW-0560">Oxidoreductase</keyword>
<accession>A0A926ECI1</accession>
<evidence type="ECO:0000313" key="11">
    <source>
        <dbReference type="Proteomes" id="UP000660861"/>
    </source>
</evidence>
<dbReference type="AlphaFoldDB" id="A0A926ECI1"/>
<keyword evidence="2 7" id="KW-0055">Arginine biosynthesis</keyword>
<dbReference type="InterPro" id="IPR058924">
    <property type="entry name" value="AGPR_dimerisation_dom"/>
</dbReference>
<evidence type="ECO:0000256" key="6">
    <source>
        <dbReference type="ARBA" id="ARBA00050557"/>
    </source>
</evidence>
<dbReference type="PANTHER" id="PTHR32338:SF10">
    <property type="entry name" value="N-ACETYL-GAMMA-GLUTAMYL-PHOSPHATE REDUCTASE, CHLOROPLASTIC-RELATED"/>
    <property type="match status" value="1"/>
</dbReference>
<comment type="caution">
    <text evidence="10">The sequence shown here is derived from an EMBL/GenBank/DDBJ whole genome shotgun (WGS) entry which is preliminary data.</text>
</comment>
<dbReference type="GO" id="GO:0003942">
    <property type="term" value="F:N-acetyl-gamma-glutamyl-phosphate reductase activity"/>
    <property type="evidence" value="ECO:0007669"/>
    <property type="project" value="UniProtKB-UniRule"/>
</dbReference>
<dbReference type="FunFam" id="3.30.360.10:FF:000014">
    <property type="entry name" value="N-acetyl-gamma-glutamyl-phosphate reductase"/>
    <property type="match status" value="1"/>
</dbReference>
<dbReference type="CDD" id="cd17895">
    <property type="entry name" value="AGPR_1_N"/>
    <property type="match status" value="1"/>
</dbReference>
<keyword evidence="4 7" id="KW-0521">NADP</keyword>
<keyword evidence="7" id="KW-0963">Cytoplasm</keyword>
<dbReference type="PANTHER" id="PTHR32338">
    <property type="entry name" value="N-ACETYL-GAMMA-GLUTAMYL-PHOSPHATE REDUCTASE, CHLOROPLASTIC-RELATED-RELATED"/>
    <property type="match status" value="1"/>
</dbReference>
<dbReference type="InterPro" id="IPR000706">
    <property type="entry name" value="AGPR_type-1"/>
</dbReference>
<comment type="function">
    <text evidence="7">Catalyzes the NADPH-dependent reduction of N-acetyl-5-glutamyl phosphate to yield N-acetyl-L-glutamate 5-semialdehyde.</text>
</comment>
<evidence type="ECO:0000256" key="7">
    <source>
        <dbReference type="HAMAP-Rule" id="MF_00150"/>
    </source>
</evidence>
<sequence length="344" mass="37722">MIDVGIIGATGYAGVELIRILHGHPQVHIRALGSVSFEGQDISDIYPSLAGICPQKLLATDEVIDACQVIFASVPHGVSEEIGRKCVDQDKLLIDLGADFRLTDPEDYKEWYKLEYKDPELHKQSVYSIPELHREKVKGAKIIGNPGCYPTSIALGLFPALKACVIDPDTIVIDSKSGVTGAGRGLSQTSHYPDCNEAFSPYKIASHRHTPEIEQTISQIVGRDVLITFVPHLLPVNRGIVSTIYSKLKTPLSPKEVHELYAHTYQGEQFVRVMKEGQAANLKNVRGSNYCDISLHVDTRTNRLIVVSTIDNMVKGAAGQAIQNMNLALGFPEDMGLHLAPLCF</sequence>
<dbReference type="InterPro" id="IPR050085">
    <property type="entry name" value="AGPR"/>
</dbReference>
<evidence type="ECO:0000256" key="1">
    <source>
        <dbReference type="ARBA" id="ARBA00004862"/>
    </source>
</evidence>
<dbReference type="Proteomes" id="UP000660861">
    <property type="component" value="Unassembled WGS sequence"/>
</dbReference>
<dbReference type="GO" id="GO:0006526">
    <property type="term" value="P:L-arginine biosynthetic process"/>
    <property type="evidence" value="ECO:0007669"/>
    <property type="project" value="UniProtKB-UniRule"/>
</dbReference>
<evidence type="ECO:0000256" key="4">
    <source>
        <dbReference type="ARBA" id="ARBA00022857"/>
    </source>
</evidence>
<dbReference type="InterPro" id="IPR036291">
    <property type="entry name" value="NAD(P)-bd_dom_sf"/>
</dbReference>
<dbReference type="EC" id="1.2.1.38" evidence="7"/>
<dbReference type="Pfam" id="PF01118">
    <property type="entry name" value="Semialdhyde_dh"/>
    <property type="match status" value="1"/>
</dbReference>
<comment type="subcellular location">
    <subcellularLocation>
        <location evidence="7">Cytoplasm</location>
    </subcellularLocation>
</comment>
<dbReference type="InterPro" id="IPR000534">
    <property type="entry name" value="Semialdehyde_DH_NAD-bd"/>
</dbReference>
<evidence type="ECO:0000256" key="3">
    <source>
        <dbReference type="ARBA" id="ARBA00022605"/>
    </source>
</evidence>
<feature type="domain" description="Semialdehyde dehydrogenase NAD-binding" evidence="9">
    <location>
        <begin position="3"/>
        <end position="140"/>
    </location>
</feature>
<comment type="similarity">
    <text evidence="7">Belongs to the NAGSA dehydrogenase family. Type 1 subfamily.</text>
</comment>
<proteinExistence type="inferred from homology"/>
<reference evidence="10" key="1">
    <citation type="submission" date="2020-08" db="EMBL/GenBank/DDBJ databases">
        <title>Genome public.</title>
        <authorList>
            <person name="Liu C."/>
            <person name="Sun Q."/>
        </authorList>
    </citation>
    <scope>NUCLEOTIDE SEQUENCE</scope>
    <source>
        <strain evidence="10">NSJ-54</strain>
    </source>
</reference>
<gene>
    <name evidence="7" type="primary">argC</name>
    <name evidence="10" type="ORF">H8709_06845</name>
</gene>
<dbReference type="SUPFAM" id="SSF55347">
    <property type="entry name" value="Glyceraldehyde-3-phosphate dehydrogenase-like, C-terminal domain"/>
    <property type="match status" value="1"/>
</dbReference>
<dbReference type="InterPro" id="IPR023013">
    <property type="entry name" value="AGPR_AS"/>
</dbReference>
<dbReference type="CDD" id="cd23934">
    <property type="entry name" value="AGPR_1_C"/>
    <property type="match status" value="1"/>
</dbReference>
<feature type="active site" evidence="7 8">
    <location>
        <position position="148"/>
    </location>
</feature>
<evidence type="ECO:0000256" key="8">
    <source>
        <dbReference type="PROSITE-ProRule" id="PRU10010"/>
    </source>
</evidence>
<keyword evidence="3 7" id="KW-0028">Amino-acid biosynthesis</keyword>
<dbReference type="GO" id="GO:0005737">
    <property type="term" value="C:cytoplasm"/>
    <property type="evidence" value="ECO:0007669"/>
    <property type="project" value="UniProtKB-SubCell"/>
</dbReference>
<name>A0A926ECI1_9FIRM</name>
<dbReference type="NCBIfam" id="TIGR01850">
    <property type="entry name" value="argC"/>
    <property type="match status" value="1"/>
</dbReference>